<dbReference type="GO" id="GO:0005829">
    <property type="term" value="C:cytosol"/>
    <property type="evidence" value="ECO:0007669"/>
    <property type="project" value="TreeGrafter"/>
</dbReference>
<keyword evidence="6 8" id="KW-0067">ATP-binding</keyword>
<dbReference type="UniPathway" id="UPA00028">
    <property type="reaction ID" value="UER00005"/>
</dbReference>
<dbReference type="InterPro" id="IPR014729">
    <property type="entry name" value="Rossmann-like_a/b/a_fold"/>
</dbReference>
<dbReference type="GO" id="GO:0005524">
    <property type="term" value="F:ATP binding"/>
    <property type="evidence" value="ECO:0007669"/>
    <property type="project" value="UniProtKB-KW"/>
</dbReference>
<dbReference type="InterPro" id="IPR003721">
    <property type="entry name" value="Pantoate_ligase"/>
</dbReference>
<dbReference type="NCBIfam" id="TIGR00125">
    <property type="entry name" value="cyt_tran_rel"/>
    <property type="match status" value="1"/>
</dbReference>
<dbReference type="Gene3D" id="3.30.1300.10">
    <property type="entry name" value="Pantoate-beta-alanine ligase, C-terminal domain"/>
    <property type="match status" value="1"/>
</dbReference>
<dbReference type="PANTHER" id="PTHR21299:SF1">
    <property type="entry name" value="PANTOATE--BETA-ALANINE LIGASE"/>
    <property type="match status" value="1"/>
</dbReference>
<keyword evidence="3 8" id="KW-0436">Ligase</keyword>
<dbReference type="EC" id="6.3.2.1" evidence="8"/>
<evidence type="ECO:0000256" key="7">
    <source>
        <dbReference type="ARBA" id="ARBA00048258"/>
    </source>
</evidence>
<evidence type="ECO:0000256" key="5">
    <source>
        <dbReference type="ARBA" id="ARBA00022741"/>
    </source>
</evidence>
<dbReference type="Gene3D" id="3.40.50.620">
    <property type="entry name" value="HUPs"/>
    <property type="match status" value="1"/>
</dbReference>
<evidence type="ECO:0000256" key="1">
    <source>
        <dbReference type="ARBA" id="ARBA00004990"/>
    </source>
</evidence>
<protein>
    <recommendedName>
        <fullName evidence="8">Pantothenate synthetase</fullName>
        <shortName evidence="8">PS</shortName>
        <ecNumber evidence="8">6.3.2.1</ecNumber>
    </recommendedName>
    <alternativeName>
        <fullName evidence="8">Pantoate--beta-alanine ligase</fullName>
    </alternativeName>
    <alternativeName>
        <fullName evidence="8">Pantoate-activating enzyme</fullName>
    </alternativeName>
</protein>
<keyword evidence="4 8" id="KW-0566">Pantothenate biosynthesis</keyword>
<evidence type="ECO:0000313" key="9">
    <source>
        <dbReference type="EMBL" id="OFW59002.1"/>
    </source>
</evidence>
<comment type="catalytic activity">
    <reaction evidence="7 8">
        <text>(R)-pantoate + beta-alanine + ATP = (R)-pantothenate + AMP + diphosphate + H(+)</text>
        <dbReference type="Rhea" id="RHEA:10912"/>
        <dbReference type="ChEBI" id="CHEBI:15378"/>
        <dbReference type="ChEBI" id="CHEBI:15980"/>
        <dbReference type="ChEBI" id="CHEBI:29032"/>
        <dbReference type="ChEBI" id="CHEBI:30616"/>
        <dbReference type="ChEBI" id="CHEBI:33019"/>
        <dbReference type="ChEBI" id="CHEBI:57966"/>
        <dbReference type="ChEBI" id="CHEBI:456215"/>
        <dbReference type="EC" id="6.3.2.1"/>
    </reaction>
</comment>
<comment type="function">
    <text evidence="8">Catalyzes the condensation of pantoate with beta-alanine in an ATP-dependent reaction via a pantoyl-adenylate intermediate.</text>
</comment>
<dbReference type="InterPro" id="IPR042176">
    <property type="entry name" value="Pantoate_ligase_C"/>
</dbReference>
<feature type="binding site" evidence="8">
    <location>
        <begin position="147"/>
        <end position="150"/>
    </location>
    <ligand>
        <name>ATP</name>
        <dbReference type="ChEBI" id="CHEBI:30616"/>
    </ligand>
</feature>
<dbReference type="HAMAP" id="MF_00158">
    <property type="entry name" value="PanC"/>
    <property type="match status" value="1"/>
</dbReference>
<feature type="binding site" evidence="8">
    <location>
        <position position="61"/>
    </location>
    <ligand>
        <name>beta-alanine</name>
        <dbReference type="ChEBI" id="CHEBI:57966"/>
    </ligand>
</feature>
<accession>A0A1F2WQ42</accession>
<dbReference type="EMBL" id="MELK01000019">
    <property type="protein sequence ID" value="OFW59002.1"/>
    <property type="molecule type" value="Genomic_DNA"/>
</dbReference>
<proteinExistence type="inferred from homology"/>
<name>A0A1F2WQ42_9ACTN</name>
<keyword evidence="8" id="KW-0963">Cytoplasm</keyword>
<comment type="miscellaneous">
    <text evidence="8">The reaction proceeds by a bi uni uni bi ping pong mechanism.</text>
</comment>
<dbReference type="GO" id="GO:0004592">
    <property type="term" value="F:pantoate-beta-alanine ligase activity"/>
    <property type="evidence" value="ECO:0007669"/>
    <property type="project" value="UniProtKB-UniRule"/>
</dbReference>
<evidence type="ECO:0000256" key="2">
    <source>
        <dbReference type="ARBA" id="ARBA00009256"/>
    </source>
</evidence>
<organism evidence="9 10">
    <name type="scientific">Candidatus Solincola sediminis</name>
    <dbReference type="NCBI Taxonomy" id="1797199"/>
    <lineage>
        <taxon>Bacteria</taxon>
        <taxon>Bacillati</taxon>
        <taxon>Actinomycetota</taxon>
        <taxon>Candidatus Geothermincolia</taxon>
        <taxon>Candidatus Geothermincolales</taxon>
        <taxon>Candidatus Geothermincolaceae</taxon>
        <taxon>Candidatus Solincola</taxon>
    </lineage>
</organism>
<dbReference type="AlphaFoldDB" id="A0A1F2WQ42"/>
<dbReference type="CDD" id="cd00560">
    <property type="entry name" value="PanC"/>
    <property type="match status" value="1"/>
</dbReference>
<dbReference type="PANTHER" id="PTHR21299">
    <property type="entry name" value="CYTIDYLATE KINASE/PANTOATE-BETA-ALANINE LIGASE"/>
    <property type="match status" value="1"/>
</dbReference>
<dbReference type="InterPro" id="IPR004821">
    <property type="entry name" value="Cyt_trans-like"/>
</dbReference>
<evidence type="ECO:0000256" key="3">
    <source>
        <dbReference type="ARBA" id="ARBA00022598"/>
    </source>
</evidence>
<dbReference type="SUPFAM" id="SSF52374">
    <property type="entry name" value="Nucleotidylyl transferase"/>
    <property type="match status" value="1"/>
</dbReference>
<feature type="binding site" evidence="8">
    <location>
        <position position="153"/>
    </location>
    <ligand>
        <name>(R)-pantoate</name>
        <dbReference type="ChEBI" id="CHEBI:15980"/>
    </ligand>
</feature>
<dbReference type="NCBIfam" id="TIGR00018">
    <property type="entry name" value="panC"/>
    <property type="match status" value="1"/>
</dbReference>
<dbReference type="STRING" id="1797197.A2Y75_00525"/>
<comment type="similarity">
    <text evidence="2 8">Belongs to the pantothenate synthetase family.</text>
</comment>
<gene>
    <name evidence="8" type="primary">panC</name>
    <name evidence="9" type="ORF">A2Y75_00525</name>
</gene>
<dbReference type="FunFam" id="3.30.1300.10:FF:000001">
    <property type="entry name" value="Pantothenate synthetase"/>
    <property type="match status" value="1"/>
</dbReference>
<comment type="subunit">
    <text evidence="8">Homodimer.</text>
</comment>
<dbReference type="GO" id="GO:0015940">
    <property type="term" value="P:pantothenate biosynthetic process"/>
    <property type="evidence" value="ECO:0007669"/>
    <property type="project" value="UniProtKB-UniRule"/>
</dbReference>
<dbReference type="Proteomes" id="UP000177876">
    <property type="component" value="Unassembled WGS sequence"/>
</dbReference>
<feature type="binding site" evidence="8">
    <location>
        <begin position="184"/>
        <end position="187"/>
    </location>
    <ligand>
        <name>ATP</name>
        <dbReference type="ChEBI" id="CHEBI:30616"/>
    </ligand>
</feature>
<comment type="caution">
    <text evidence="9">The sequence shown here is derived from an EMBL/GenBank/DDBJ whole genome shotgun (WGS) entry which is preliminary data.</text>
</comment>
<feature type="active site" description="Proton donor" evidence="8">
    <location>
        <position position="37"/>
    </location>
</feature>
<comment type="subcellular location">
    <subcellularLocation>
        <location evidence="8">Cytoplasm</location>
    </subcellularLocation>
</comment>
<feature type="binding site" evidence="8">
    <location>
        <position position="176"/>
    </location>
    <ligand>
        <name>ATP</name>
        <dbReference type="ChEBI" id="CHEBI:30616"/>
    </ligand>
</feature>
<comment type="pathway">
    <text evidence="1 8">Cofactor biosynthesis; (R)-pantothenate biosynthesis; (R)-pantothenate from (R)-pantoate and beta-alanine: step 1/1.</text>
</comment>
<reference evidence="9 10" key="1">
    <citation type="journal article" date="2016" name="Nat. Commun.">
        <title>Thousands of microbial genomes shed light on interconnected biogeochemical processes in an aquifer system.</title>
        <authorList>
            <person name="Anantharaman K."/>
            <person name="Brown C.T."/>
            <person name="Hug L.A."/>
            <person name="Sharon I."/>
            <person name="Castelle C.J."/>
            <person name="Probst A.J."/>
            <person name="Thomas B.C."/>
            <person name="Singh A."/>
            <person name="Wilkins M.J."/>
            <person name="Karaoz U."/>
            <person name="Brodie E.L."/>
            <person name="Williams K.H."/>
            <person name="Hubbard S.S."/>
            <person name="Banfield J.F."/>
        </authorList>
    </citation>
    <scope>NUCLEOTIDE SEQUENCE [LARGE SCALE GENOMIC DNA]</scope>
</reference>
<sequence length="286" mass="31922">MKLITSFDEMRDAVKEHRRAGDSIGLVPTMGFFHAGHVSLMESADHENDMVVVSIFVNPTQFGPGEDFEDYPRNLDRDMEMAEQAGADYIFHPAVEDMYPRPYLTYISVEDITEGLCGAKRRGHFTGVATVVAKLFNIIPADRAYFGLKDAQQVRVIEKMVEDLNFNIEIAKCPTIRESDGLALSSRNMYLNGEERSAAAILYRSLQAAGEMISRGERDASAIIAGINKLLDSEELIEPEYVEVVDYRLLHPLEELRGEVLIALAARVGKARLIDNLLINLAQSPD</sequence>
<evidence type="ECO:0000256" key="6">
    <source>
        <dbReference type="ARBA" id="ARBA00022840"/>
    </source>
</evidence>
<dbReference type="Pfam" id="PF02569">
    <property type="entry name" value="Pantoate_ligase"/>
    <property type="match status" value="1"/>
</dbReference>
<feature type="binding site" evidence="8">
    <location>
        <begin position="30"/>
        <end position="37"/>
    </location>
    <ligand>
        <name>ATP</name>
        <dbReference type="ChEBI" id="CHEBI:30616"/>
    </ligand>
</feature>
<evidence type="ECO:0000256" key="4">
    <source>
        <dbReference type="ARBA" id="ARBA00022655"/>
    </source>
</evidence>
<keyword evidence="5 8" id="KW-0547">Nucleotide-binding</keyword>
<evidence type="ECO:0000256" key="8">
    <source>
        <dbReference type="HAMAP-Rule" id="MF_00158"/>
    </source>
</evidence>
<evidence type="ECO:0000313" key="10">
    <source>
        <dbReference type="Proteomes" id="UP000177876"/>
    </source>
</evidence>
<dbReference type="FunFam" id="3.40.50.620:FF:000013">
    <property type="entry name" value="Pantothenate synthetase"/>
    <property type="match status" value="1"/>
</dbReference>
<feature type="binding site" evidence="8">
    <location>
        <position position="61"/>
    </location>
    <ligand>
        <name>(R)-pantoate</name>
        <dbReference type="ChEBI" id="CHEBI:15980"/>
    </ligand>
</feature>